<keyword evidence="4" id="KW-0325">Glycoprotein</keyword>
<dbReference type="InterPro" id="IPR017853">
    <property type="entry name" value="GH"/>
</dbReference>
<dbReference type="PANTHER" id="PTHR31468">
    <property type="entry name" value="1,3-BETA-GLUCANOSYLTRANSFERASE GAS1"/>
    <property type="match status" value="1"/>
</dbReference>
<feature type="signal peptide" evidence="5">
    <location>
        <begin position="1"/>
        <end position="19"/>
    </location>
</feature>
<reference evidence="7" key="1">
    <citation type="submission" date="2021-08" db="EMBL/GenBank/DDBJ databases">
        <title>Chromosome-Level Trichoderma cornu-damae using Hi-C Data.</title>
        <authorList>
            <person name="Kim C.S."/>
        </authorList>
    </citation>
    <scope>NUCLEOTIDE SEQUENCE</scope>
    <source>
        <strain evidence="7">KA19-0412C</strain>
    </source>
</reference>
<feature type="compositionally biased region" description="Low complexity" evidence="6">
    <location>
        <begin position="418"/>
        <end position="442"/>
    </location>
</feature>
<evidence type="ECO:0000256" key="6">
    <source>
        <dbReference type="SAM" id="MobiDB-lite"/>
    </source>
</evidence>
<protein>
    <recommendedName>
        <fullName evidence="5">1,3-beta-glucanosyltransferase</fullName>
        <ecNumber evidence="5">2.4.1.-</ecNumber>
    </recommendedName>
</protein>
<comment type="subcellular location">
    <subcellularLocation>
        <location evidence="1 5">Cell membrane</location>
        <topology evidence="1 5">Lipid-anchor</topology>
        <topology evidence="1 5">GPI-anchor</topology>
    </subcellularLocation>
</comment>
<evidence type="ECO:0000256" key="5">
    <source>
        <dbReference type="RuleBase" id="RU361209"/>
    </source>
</evidence>
<evidence type="ECO:0000313" key="8">
    <source>
        <dbReference type="Proteomes" id="UP000827724"/>
    </source>
</evidence>
<evidence type="ECO:0000256" key="3">
    <source>
        <dbReference type="ARBA" id="ARBA00022729"/>
    </source>
</evidence>
<gene>
    <name evidence="7" type="ORF">Trco_004393</name>
</gene>
<dbReference type="PANTHER" id="PTHR31468:SF8">
    <property type="entry name" value="1,3-BETA-GLUCANOSYLTRANSFERASE GAS2"/>
    <property type="match status" value="1"/>
</dbReference>
<dbReference type="GO" id="GO:0042124">
    <property type="term" value="F:1,3-beta-glucanosyltransferase activity"/>
    <property type="evidence" value="ECO:0007669"/>
    <property type="project" value="TreeGrafter"/>
</dbReference>
<dbReference type="GO" id="GO:0098552">
    <property type="term" value="C:side of membrane"/>
    <property type="evidence" value="ECO:0007669"/>
    <property type="project" value="UniProtKB-KW"/>
</dbReference>
<feature type="compositionally biased region" description="Low complexity" evidence="6">
    <location>
        <begin position="382"/>
        <end position="411"/>
    </location>
</feature>
<dbReference type="EC" id="2.4.1.-" evidence="5"/>
<comment type="similarity">
    <text evidence="2 5">Belongs to the glycosyl hydrolase 72 family.</text>
</comment>
<sequence length="466" mass="49940">MRWSSVAMALAGAESLAVALDPISISGNKFFNKDGSQFFIKGVAYQLVPQDPLVDTAQCKRDASLMSELGANTIRVYHVDPSADHDGCMKEFGDAGIYVLADLDTFDTYIIPELNYWNKTKYERYAEVMDAFEKYDNVLGFFVGNENIATKDDSPTAPYLKAAARDMKAYRDAQGYREIPIGYSAADILQLRPMLQDYLTCGGNSSEIVDFFALNSYSWCDPSTYTASTYEQLEEYAKDFPVPIFFSETGCIVPGPRQFDDQDAIFGPEMVNDWSGAIIYEWIQEENAYGIITYAPAGQDAGPDVQGGFLRKGTPTPKLPDFTALKSKWATNKPTGVNKSAYKPSHVSTRACPTSTAGGWWQVDGDVKLPTLGQILAVSPRTTQTAPSSEASTPTSTAAADGTAASSASITHQPSPVSSESASSSTTSGSSAATTTSKGSSAPTDKRVTALGAGLAAALLAFAALL</sequence>
<dbReference type="Pfam" id="PF03198">
    <property type="entry name" value="Glyco_hydro_72"/>
    <property type="match status" value="1"/>
</dbReference>
<dbReference type="GO" id="GO:0031505">
    <property type="term" value="P:fungal-type cell wall organization"/>
    <property type="evidence" value="ECO:0007669"/>
    <property type="project" value="TreeGrafter"/>
</dbReference>
<dbReference type="SUPFAM" id="SSF51445">
    <property type="entry name" value="(Trans)glycosidases"/>
    <property type="match status" value="1"/>
</dbReference>
<comment type="caution">
    <text evidence="7">The sequence shown here is derived from an EMBL/GenBank/DDBJ whole genome shotgun (WGS) entry which is preliminary data.</text>
</comment>
<feature type="chain" id="PRO_5040528655" description="1,3-beta-glucanosyltransferase" evidence="5">
    <location>
        <begin position="20"/>
        <end position="466"/>
    </location>
</feature>
<comment type="function">
    <text evidence="5">Splits internally a 1,3-beta-glucan molecule and transfers the newly generated reducing end (the donor) to the non-reducing end of another 1,3-beta-glucan molecule (the acceptor) forming a 1,3-beta linkage, resulting in the elongation of 1,3-beta-glucan chains in the cell wall.</text>
</comment>
<dbReference type="Gene3D" id="3.20.20.80">
    <property type="entry name" value="Glycosidases"/>
    <property type="match status" value="1"/>
</dbReference>
<dbReference type="OrthoDB" id="421038at2759"/>
<keyword evidence="5" id="KW-0449">Lipoprotein</keyword>
<keyword evidence="5" id="KW-0336">GPI-anchor</keyword>
<keyword evidence="8" id="KW-1185">Reference proteome</keyword>
<dbReference type="GO" id="GO:0005886">
    <property type="term" value="C:plasma membrane"/>
    <property type="evidence" value="ECO:0007669"/>
    <property type="project" value="UniProtKB-SubCell"/>
</dbReference>
<organism evidence="7 8">
    <name type="scientific">Trichoderma cornu-damae</name>
    <dbReference type="NCBI Taxonomy" id="654480"/>
    <lineage>
        <taxon>Eukaryota</taxon>
        <taxon>Fungi</taxon>
        <taxon>Dikarya</taxon>
        <taxon>Ascomycota</taxon>
        <taxon>Pezizomycotina</taxon>
        <taxon>Sordariomycetes</taxon>
        <taxon>Hypocreomycetidae</taxon>
        <taxon>Hypocreales</taxon>
        <taxon>Hypocreaceae</taxon>
        <taxon>Trichoderma</taxon>
    </lineage>
</organism>
<evidence type="ECO:0000313" key="7">
    <source>
        <dbReference type="EMBL" id="KAH6608080.1"/>
    </source>
</evidence>
<evidence type="ECO:0000256" key="2">
    <source>
        <dbReference type="ARBA" id="ARBA00007528"/>
    </source>
</evidence>
<accession>A0A9P8QMF7</accession>
<keyword evidence="5" id="KW-0808">Transferase</keyword>
<dbReference type="Proteomes" id="UP000827724">
    <property type="component" value="Unassembled WGS sequence"/>
</dbReference>
<dbReference type="InterPro" id="IPR004886">
    <property type="entry name" value="Glucanosyltransferase"/>
</dbReference>
<dbReference type="GO" id="GO:0071970">
    <property type="term" value="P:fungal-type cell wall (1-&gt;3)-beta-D-glucan biosynthetic process"/>
    <property type="evidence" value="ECO:0007669"/>
    <property type="project" value="TreeGrafter"/>
</dbReference>
<evidence type="ECO:0000256" key="4">
    <source>
        <dbReference type="ARBA" id="ARBA00023180"/>
    </source>
</evidence>
<keyword evidence="5" id="KW-0472">Membrane</keyword>
<keyword evidence="3 5" id="KW-0732">Signal</keyword>
<dbReference type="EMBL" id="JAIWOZ010000003">
    <property type="protein sequence ID" value="KAH6608080.1"/>
    <property type="molecule type" value="Genomic_DNA"/>
</dbReference>
<feature type="region of interest" description="Disordered" evidence="6">
    <location>
        <begin position="379"/>
        <end position="444"/>
    </location>
</feature>
<evidence type="ECO:0000256" key="1">
    <source>
        <dbReference type="ARBA" id="ARBA00004609"/>
    </source>
</evidence>
<dbReference type="AlphaFoldDB" id="A0A9P8QMF7"/>
<name>A0A9P8QMF7_9HYPO</name>
<proteinExistence type="inferred from homology"/>